<reference evidence="1" key="1">
    <citation type="submission" date="2022-08" db="UniProtKB">
        <authorList>
            <consortium name="EnsemblMetazoa"/>
        </authorList>
    </citation>
    <scope>IDENTIFICATION</scope>
    <source>
        <strain evidence="1">Dongola</strain>
    </source>
</reference>
<dbReference type="AlphaFoldDB" id="A0A182HS40"/>
<evidence type="ECO:0000313" key="2">
    <source>
        <dbReference type="Proteomes" id="UP000075840"/>
    </source>
</evidence>
<organism evidence="1 2">
    <name type="scientific">Anopheles arabiensis</name>
    <name type="common">Mosquito</name>
    <dbReference type="NCBI Taxonomy" id="7173"/>
    <lineage>
        <taxon>Eukaryota</taxon>
        <taxon>Metazoa</taxon>
        <taxon>Ecdysozoa</taxon>
        <taxon>Arthropoda</taxon>
        <taxon>Hexapoda</taxon>
        <taxon>Insecta</taxon>
        <taxon>Pterygota</taxon>
        <taxon>Neoptera</taxon>
        <taxon>Endopterygota</taxon>
        <taxon>Diptera</taxon>
        <taxon>Nematocera</taxon>
        <taxon>Culicoidea</taxon>
        <taxon>Culicidae</taxon>
        <taxon>Anophelinae</taxon>
        <taxon>Anopheles</taxon>
    </lineage>
</organism>
<dbReference type="Proteomes" id="UP000075840">
    <property type="component" value="Unassembled WGS sequence"/>
</dbReference>
<dbReference type="EnsemblMetazoa" id="AARA004090-RA">
    <property type="protein sequence ID" value="AARA004090-PA"/>
    <property type="gene ID" value="AARA004090"/>
</dbReference>
<keyword evidence="2" id="KW-1185">Reference proteome</keyword>
<evidence type="ECO:0000313" key="1">
    <source>
        <dbReference type="EnsemblMetazoa" id="AARA004090-PA"/>
    </source>
</evidence>
<accession>A0A182HS40</accession>
<proteinExistence type="predicted"/>
<dbReference type="EMBL" id="APCN01000240">
    <property type="status" value="NOT_ANNOTATED_CDS"/>
    <property type="molecule type" value="Genomic_DNA"/>
</dbReference>
<dbReference type="VEuPathDB" id="VectorBase:AARA004090"/>
<name>A0A182HS40_ANOAR</name>
<protein>
    <submittedName>
        <fullName evidence="1">Uncharacterized protein</fullName>
    </submittedName>
</protein>
<sequence>MLCHRPYGNTGVTELYRRGRQDAQPSVDYQVPIFGGKIGFKATANRAAECIVVGVAEHTNQAEIERSRGAALKSSRIRRHPNNTNYSSNLSKWSTFCSVRSGTLGEARRRMHSNATRQGRCYFITLRWTKRASAVPLATTRYTKESGETSTLGCVFLNRSQNKT</sequence>